<protein>
    <submittedName>
        <fullName evidence="1">NAD(P)/FAD-dependent oxidoreductase</fullName>
    </submittedName>
</protein>
<dbReference type="InterPro" id="IPR036188">
    <property type="entry name" value="FAD/NAD-bd_sf"/>
</dbReference>
<dbReference type="AlphaFoldDB" id="A0A537JAY7"/>
<comment type="caution">
    <text evidence="1">The sequence shown here is derived from an EMBL/GenBank/DDBJ whole genome shotgun (WGS) entry which is preliminary data.</text>
</comment>
<organism evidence="1 2">
    <name type="scientific">Candidatus Segetimicrobium genomatis</name>
    <dbReference type="NCBI Taxonomy" id="2569760"/>
    <lineage>
        <taxon>Bacteria</taxon>
        <taxon>Bacillati</taxon>
        <taxon>Candidatus Sysuimicrobiota</taxon>
        <taxon>Candidatus Sysuimicrobiia</taxon>
        <taxon>Candidatus Sysuimicrobiales</taxon>
        <taxon>Candidatus Segetimicrobiaceae</taxon>
        <taxon>Candidatus Segetimicrobium</taxon>
    </lineage>
</organism>
<evidence type="ECO:0000313" key="1">
    <source>
        <dbReference type="EMBL" id="TMI80691.1"/>
    </source>
</evidence>
<reference evidence="1 2" key="1">
    <citation type="journal article" date="2019" name="Nat. Microbiol.">
        <title>Mediterranean grassland soil C-N compound turnover is dependent on rainfall and depth, and is mediated by genomically divergent microorganisms.</title>
        <authorList>
            <person name="Diamond S."/>
            <person name="Andeer P.F."/>
            <person name="Li Z."/>
            <person name="Crits-Christoph A."/>
            <person name="Burstein D."/>
            <person name="Anantharaman K."/>
            <person name="Lane K.R."/>
            <person name="Thomas B.C."/>
            <person name="Pan C."/>
            <person name="Northen T.R."/>
            <person name="Banfield J.F."/>
        </authorList>
    </citation>
    <scope>NUCLEOTIDE SEQUENCE [LARGE SCALE GENOMIC DNA]</scope>
    <source>
        <strain evidence="1">NP_6</strain>
    </source>
</reference>
<proteinExistence type="predicted"/>
<dbReference type="Pfam" id="PF13450">
    <property type="entry name" value="NAD_binding_8"/>
    <property type="match status" value="1"/>
</dbReference>
<dbReference type="PANTHER" id="PTHR10668:SF103">
    <property type="entry name" value="PYRIDINE NUCLEOTIDE-DISULFIDE OXIDOREDUCTASE DOMAIN-CONTAINING PROTEIN 2"/>
    <property type="match status" value="1"/>
</dbReference>
<accession>A0A537JAY7</accession>
<dbReference type="EMBL" id="VBAN01000243">
    <property type="protein sequence ID" value="TMI80691.1"/>
    <property type="molecule type" value="Genomic_DNA"/>
</dbReference>
<sequence>MSSGGYDAFVVGGGHNGLVCASYLAKGGLRVLVLERREILGGACVTEELFPGFRFSAWFHVYHIDPQKCSLFPGDRALVVWDDVERTQDAIAKFSTHDAAAYPHWVRFWERAAGLIYPYFLRPAPTLAELAAGLRTADDQAFLDALVGAS</sequence>
<feature type="non-terminal residue" evidence="1">
    <location>
        <position position="150"/>
    </location>
</feature>
<gene>
    <name evidence="1" type="ORF">E6H03_07905</name>
</gene>
<name>A0A537JAY7_9BACT</name>
<dbReference type="PANTHER" id="PTHR10668">
    <property type="entry name" value="PHYTOENE DEHYDROGENASE"/>
    <property type="match status" value="1"/>
</dbReference>
<dbReference type="Gene3D" id="3.50.50.60">
    <property type="entry name" value="FAD/NAD(P)-binding domain"/>
    <property type="match status" value="1"/>
</dbReference>
<dbReference type="Proteomes" id="UP000318093">
    <property type="component" value="Unassembled WGS sequence"/>
</dbReference>
<evidence type="ECO:0000313" key="2">
    <source>
        <dbReference type="Proteomes" id="UP000318093"/>
    </source>
</evidence>
<dbReference type="SUPFAM" id="SSF51905">
    <property type="entry name" value="FAD/NAD(P)-binding domain"/>
    <property type="match status" value="1"/>
</dbReference>